<dbReference type="InterPro" id="IPR044097">
    <property type="entry name" value="Bds1/SdsA1_MBL-fold"/>
</dbReference>
<evidence type="ECO:0000256" key="5">
    <source>
        <dbReference type="SAM" id="MobiDB-lite"/>
    </source>
</evidence>
<evidence type="ECO:0000313" key="7">
    <source>
        <dbReference type="EMBL" id="CAB4681328.1"/>
    </source>
</evidence>
<accession>A0A6J6N867</accession>
<protein>
    <submittedName>
        <fullName evidence="7">Unannotated protein</fullName>
    </submittedName>
</protein>
<feature type="domain" description="Metallo-beta-lactamase" evidence="6">
    <location>
        <begin position="104"/>
        <end position="326"/>
    </location>
</feature>
<evidence type="ECO:0000256" key="2">
    <source>
        <dbReference type="ARBA" id="ARBA00022801"/>
    </source>
</evidence>
<keyword evidence="2" id="KW-0378">Hydrolase</keyword>
<evidence type="ECO:0000256" key="4">
    <source>
        <dbReference type="ARBA" id="ARBA00033751"/>
    </source>
</evidence>
<dbReference type="InterPro" id="IPR029228">
    <property type="entry name" value="Alkyl_sulf_dimr"/>
</dbReference>
<dbReference type="PANTHER" id="PTHR43223:SF1">
    <property type="entry name" value="ALKYL_ARYL-SULFATASE BDS1"/>
    <property type="match status" value="1"/>
</dbReference>
<feature type="region of interest" description="Disordered" evidence="5">
    <location>
        <begin position="1"/>
        <end position="28"/>
    </location>
</feature>
<dbReference type="GO" id="GO:0046983">
    <property type="term" value="F:protein dimerization activity"/>
    <property type="evidence" value="ECO:0007669"/>
    <property type="project" value="InterPro"/>
</dbReference>
<dbReference type="InterPro" id="IPR001279">
    <property type="entry name" value="Metallo-B-lactamas"/>
</dbReference>
<dbReference type="PANTHER" id="PTHR43223">
    <property type="entry name" value="ALKYL/ARYL-SULFATASE"/>
    <property type="match status" value="1"/>
</dbReference>
<dbReference type="InterPro" id="IPR038536">
    <property type="entry name" value="Alkyl/aryl-sulf_dimr_sf"/>
</dbReference>
<gene>
    <name evidence="7" type="ORF">UFOPK2334_01193</name>
</gene>
<comment type="similarity">
    <text evidence="4">Belongs to the metallo-beta-lactamase superfamily. Type III sulfatase family.</text>
</comment>
<evidence type="ECO:0000256" key="3">
    <source>
        <dbReference type="ARBA" id="ARBA00022833"/>
    </source>
</evidence>
<dbReference type="GO" id="GO:0046872">
    <property type="term" value="F:metal ion binding"/>
    <property type="evidence" value="ECO:0007669"/>
    <property type="project" value="UniProtKB-KW"/>
</dbReference>
<dbReference type="InterPro" id="IPR052195">
    <property type="entry name" value="Bact_Alkyl/Aryl-Sulfatase"/>
</dbReference>
<dbReference type="CDD" id="cd07710">
    <property type="entry name" value="arylsulfatase_Sdsa1-like_MBL-fold"/>
    <property type="match status" value="1"/>
</dbReference>
<dbReference type="InterPro" id="IPR036527">
    <property type="entry name" value="SCP2_sterol-bd_dom_sf"/>
</dbReference>
<dbReference type="SMART" id="SM00849">
    <property type="entry name" value="Lactamase_B"/>
    <property type="match status" value="1"/>
</dbReference>
<dbReference type="Gene3D" id="3.30.1050.10">
    <property type="entry name" value="SCP2 sterol-binding domain"/>
    <property type="match status" value="1"/>
</dbReference>
<keyword evidence="1" id="KW-0479">Metal-binding</keyword>
<dbReference type="InterPro" id="IPR036866">
    <property type="entry name" value="RibonucZ/Hydroxyglut_hydro"/>
</dbReference>
<sequence>MTNVEVAKPASAHTKAKNSRVTTPTDTGDFDRATRGFIASYPTGRITDSTGRMVADVNRYDFIRAGGPAPETINPSLWRHAQLNANHGLFEVADGVWQVRGYDISNITFIKGTAGWVVIDPLTTEATARASYELITAQLGHRPVTAVIYTHSHADHFGGVLGVTTQAEVDAGKCRVIAPVGFLHETVGENVIAGPAMGRRATYQFGPLLPAGPTGHVDCGLGNSVPLGPPGLIAPTEDITFTGEELVVDGVRIIFQLTPETEAPAEMNFFFPDQGWLCMAENCSHTMHNLVPIRGALVRNSLKWSKYINESIELFAADTKILFTSHNWPRWGNEDLREFLIQQRDLYKWIHDQTMRLANQGLTPLEIAATLELPEEFLANDHTRGYYGDLVHNSKAVYQRYLSWYDGNPANLNKLPPTEAGKHYVELAGGADALVTKAQQAFDKGEYRWVTELLNHLVFADPTHIAGRNLQADALEQLGYQAESSTFRNAYLMGAQELRLGPPAPAPIAVRNRGLLLAMTIEQLFDSLSVRMKSEELGGVSLCVNWHFTDTKEKWILGISNRTLYATPGRHDSSAAATITLTRLTMLDVVTQATTFMDQITAGTITIDGDAAALLEIFGKLDTITTGFAIVEP</sequence>
<dbReference type="SUPFAM" id="SSF56281">
    <property type="entry name" value="Metallo-hydrolase/oxidoreductase"/>
    <property type="match status" value="1"/>
</dbReference>
<dbReference type="InterPro" id="IPR029229">
    <property type="entry name" value="Alkyl_sulf_C"/>
</dbReference>
<dbReference type="Pfam" id="PF14863">
    <property type="entry name" value="Alkyl_sulf_dimr"/>
    <property type="match status" value="1"/>
</dbReference>
<dbReference type="Pfam" id="PF00753">
    <property type="entry name" value="Lactamase_B"/>
    <property type="match status" value="1"/>
</dbReference>
<dbReference type="GO" id="GO:0018909">
    <property type="term" value="P:dodecyl sulfate metabolic process"/>
    <property type="evidence" value="ECO:0007669"/>
    <property type="project" value="InterPro"/>
</dbReference>
<dbReference type="Pfam" id="PF14864">
    <property type="entry name" value="Alkyl_sulf_C"/>
    <property type="match status" value="1"/>
</dbReference>
<proteinExistence type="inferred from homology"/>
<name>A0A6J6N867_9ZZZZ</name>
<dbReference type="Gene3D" id="1.25.40.880">
    <property type="entry name" value="Alkyl sulfatase, dimerisation domain"/>
    <property type="match status" value="1"/>
</dbReference>
<dbReference type="FunFam" id="3.60.15.30:FF:000001">
    <property type="entry name" value="Alkyl/aryl-sulfatase BDS1"/>
    <property type="match status" value="1"/>
</dbReference>
<dbReference type="EMBL" id="CAEZXA010000119">
    <property type="protein sequence ID" value="CAB4681328.1"/>
    <property type="molecule type" value="Genomic_DNA"/>
</dbReference>
<dbReference type="Gene3D" id="3.60.15.30">
    <property type="entry name" value="Metallo-beta-lactamase domain"/>
    <property type="match status" value="1"/>
</dbReference>
<keyword evidence="3" id="KW-0862">Zinc</keyword>
<evidence type="ECO:0000256" key="1">
    <source>
        <dbReference type="ARBA" id="ARBA00022723"/>
    </source>
</evidence>
<reference evidence="7" key="1">
    <citation type="submission" date="2020-05" db="EMBL/GenBank/DDBJ databases">
        <authorList>
            <person name="Chiriac C."/>
            <person name="Salcher M."/>
            <person name="Ghai R."/>
            <person name="Kavagutti S V."/>
        </authorList>
    </citation>
    <scope>NUCLEOTIDE SEQUENCE</scope>
</reference>
<evidence type="ECO:0000259" key="6">
    <source>
        <dbReference type="SMART" id="SM00849"/>
    </source>
</evidence>
<organism evidence="7">
    <name type="scientific">freshwater metagenome</name>
    <dbReference type="NCBI Taxonomy" id="449393"/>
    <lineage>
        <taxon>unclassified sequences</taxon>
        <taxon>metagenomes</taxon>
        <taxon>ecological metagenomes</taxon>
    </lineage>
</organism>
<dbReference type="GO" id="GO:0018741">
    <property type="term" value="F:linear primary-alkylsulfatase activity"/>
    <property type="evidence" value="ECO:0007669"/>
    <property type="project" value="InterPro"/>
</dbReference>
<dbReference type="SUPFAM" id="SSF55718">
    <property type="entry name" value="SCP-like"/>
    <property type="match status" value="1"/>
</dbReference>
<dbReference type="AlphaFoldDB" id="A0A6J6N867"/>